<comment type="caution">
    <text evidence="2">The sequence shown here is derived from an EMBL/GenBank/DDBJ whole genome shotgun (WGS) entry which is preliminary data.</text>
</comment>
<proteinExistence type="predicted"/>
<evidence type="ECO:0000313" key="2">
    <source>
        <dbReference type="EMBL" id="KAJ7347719.1"/>
    </source>
</evidence>
<protein>
    <submittedName>
        <fullName evidence="2">Uncharacterized protein</fullName>
    </submittedName>
</protein>
<keyword evidence="3" id="KW-1185">Reference proteome</keyword>
<feature type="compositionally biased region" description="Basic and acidic residues" evidence="1">
    <location>
        <begin position="346"/>
        <end position="359"/>
    </location>
</feature>
<feature type="region of interest" description="Disordered" evidence="1">
    <location>
        <begin position="346"/>
        <end position="390"/>
    </location>
</feature>
<dbReference type="AlphaFoldDB" id="A0AAD7ESE8"/>
<gene>
    <name evidence="2" type="ORF">DFH08DRAFT_1000925</name>
</gene>
<name>A0AAD7ESE8_9AGAR</name>
<dbReference type="EMBL" id="JARIHO010000018">
    <property type="protein sequence ID" value="KAJ7347719.1"/>
    <property type="molecule type" value="Genomic_DNA"/>
</dbReference>
<dbReference type="Proteomes" id="UP001218218">
    <property type="component" value="Unassembled WGS sequence"/>
</dbReference>
<evidence type="ECO:0000313" key="3">
    <source>
        <dbReference type="Proteomes" id="UP001218218"/>
    </source>
</evidence>
<organism evidence="2 3">
    <name type="scientific">Mycena albidolilacea</name>
    <dbReference type="NCBI Taxonomy" id="1033008"/>
    <lineage>
        <taxon>Eukaryota</taxon>
        <taxon>Fungi</taxon>
        <taxon>Dikarya</taxon>
        <taxon>Basidiomycota</taxon>
        <taxon>Agaricomycotina</taxon>
        <taxon>Agaricomycetes</taxon>
        <taxon>Agaricomycetidae</taxon>
        <taxon>Agaricales</taxon>
        <taxon>Marasmiineae</taxon>
        <taxon>Mycenaceae</taxon>
        <taxon>Mycena</taxon>
    </lineage>
</organism>
<accession>A0AAD7ESE8</accession>
<evidence type="ECO:0000256" key="1">
    <source>
        <dbReference type="SAM" id="MobiDB-lite"/>
    </source>
</evidence>
<sequence length="453" mass="49783">MLTYLASSSSSTALSVHWMDSPLLSVSTSHLCLPTTPFPDASRQAFDSPGPASYHPVLPLDGEGVYYRSPQIALQTQAVRLPPPPPPPTSHFPFLLRALMLTVVRFQATNKNDPQWSAGIGLGLGLVSVESAADSLQYTYVLSRPPTFLHAAHDDETPAASAAPTTSLWDALTEFLDTTYSLFPVPDSPIFEASKEVAVHALDTVVDIIYSSPHSRAQVLAAEPTDLVVSATASSTPSPVLFSVSPLPTPLLSSPVCPRHGATEIAPSLSLDDTNKPKSTLRVSFSLPPAPHTPSTRPSWFAREDTRAADRARRFHIGLGVSGWDRRRARVAEVERELAEEALRREAERPIGQDEDSHARGRGGGILKNNAGAEWDEEDEDGGQQKKRERKKLRFTLCGLPYPLVVRQQRRRAEGEEARQAQWMRWLEREEVVAREERRVCALEDGGRDLTLE</sequence>
<reference evidence="2" key="1">
    <citation type="submission" date="2023-03" db="EMBL/GenBank/DDBJ databases">
        <title>Massive genome expansion in bonnet fungi (Mycena s.s.) driven by repeated elements and novel gene families across ecological guilds.</title>
        <authorList>
            <consortium name="Lawrence Berkeley National Laboratory"/>
            <person name="Harder C.B."/>
            <person name="Miyauchi S."/>
            <person name="Viragh M."/>
            <person name="Kuo A."/>
            <person name="Thoen E."/>
            <person name="Andreopoulos B."/>
            <person name="Lu D."/>
            <person name="Skrede I."/>
            <person name="Drula E."/>
            <person name="Henrissat B."/>
            <person name="Morin E."/>
            <person name="Kohler A."/>
            <person name="Barry K."/>
            <person name="LaButti K."/>
            <person name="Morin E."/>
            <person name="Salamov A."/>
            <person name="Lipzen A."/>
            <person name="Mereny Z."/>
            <person name="Hegedus B."/>
            <person name="Baldrian P."/>
            <person name="Stursova M."/>
            <person name="Weitz H."/>
            <person name="Taylor A."/>
            <person name="Grigoriev I.V."/>
            <person name="Nagy L.G."/>
            <person name="Martin F."/>
            <person name="Kauserud H."/>
        </authorList>
    </citation>
    <scope>NUCLEOTIDE SEQUENCE</scope>
    <source>
        <strain evidence="2">CBHHK002</strain>
    </source>
</reference>